<feature type="region of interest" description="Disordered" evidence="1">
    <location>
        <begin position="26"/>
        <end position="63"/>
    </location>
</feature>
<evidence type="ECO:0000313" key="3">
    <source>
        <dbReference type="Proteomes" id="UP000247810"/>
    </source>
</evidence>
<dbReference type="VEuPathDB" id="FungiDB:BO71DRAFT_391674"/>
<dbReference type="OrthoDB" id="3433125at2759"/>
<evidence type="ECO:0000256" key="1">
    <source>
        <dbReference type="SAM" id="MobiDB-lite"/>
    </source>
</evidence>
<feature type="compositionally biased region" description="Basic and acidic residues" evidence="1">
    <location>
        <begin position="26"/>
        <end position="51"/>
    </location>
</feature>
<dbReference type="InterPro" id="IPR053221">
    <property type="entry name" value="Burnettramic_acid_biosynth"/>
</dbReference>
<protein>
    <submittedName>
        <fullName evidence="2">Uncharacterized protein</fullName>
    </submittedName>
</protein>
<dbReference type="PANTHER" id="PTHR38887:SF1">
    <property type="entry name" value="RAS MODIFICATION PROTEIN ERF4"/>
    <property type="match status" value="1"/>
</dbReference>
<sequence>MFLRRKVVQGIGAGIGFVSEGISARKADKAEKAELENSHAQDRPGEPEPREIYPATVADEPITRSDIEEVNDDHERQWELDEAQDQLRGAPPPPAYSEQIDNITLAETFARQYPLPPAYQKPVLPYPVLLPQRRPKDRSREFVRAYAPILNDFGIDQNIFLDFLETSNKSCQAAGWLGLINLAGLATMALPSSIAFAVSLAIQMVTDAAIEMDGRRKTNNYFDAVNRDFFMPRGLFCLVMTWNPETDDPYVTFDMNNTIVKAMDRGGVSNFGKLKHKLKTSNAQSYGNQLFPEVAPLVFPDLDRLQVDRETQEKHNSMKEKAKRKVEFAADYKDRRAQAKFLMENPDDVLFQGNKPTFSSRYADPAHPANEGSAIALLTGGHVTEEQLRGGRRSRRSGAGIGGLMGDGPRARGVRSRRYGYDDGTESAGQMGGPRSRRHGHDDGAGAARPRGGMLRGATGGGPVSMVQKVLKKKVVYLMIVNMPSEKELRQARETLA</sequence>
<organism evidence="2 3">
    <name type="scientific">Aspergillus ellipticus CBS 707.79</name>
    <dbReference type="NCBI Taxonomy" id="1448320"/>
    <lineage>
        <taxon>Eukaryota</taxon>
        <taxon>Fungi</taxon>
        <taxon>Dikarya</taxon>
        <taxon>Ascomycota</taxon>
        <taxon>Pezizomycotina</taxon>
        <taxon>Eurotiomycetes</taxon>
        <taxon>Eurotiomycetidae</taxon>
        <taxon>Eurotiales</taxon>
        <taxon>Aspergillaceae</taxon>
        <taxon>Aspergillus</taxon>
        <taxon>Aspergillus subgen. Circumdati</taxon>
    </lineage>
</organism>
<evidence type="ECO:0000313" key="2">
    <source>
        <dbReference type="EMBL" id="PYH88398.1"/>
    </source>
</evidence>
<name>A0A319DJZ0_9EURO</name>
<proteinExistence type="predicted"/>
<keyword evidence="3" id="KW-1185">Reference proteome</keyword>
<dbReference type="EMBL" id="KZ826098">
    <property type="protein sequence ID" value="PYH88398.1"/>
    <property type="molecule type" value="Genomic_DNA"/>
</dbReference>
<gene>
    <name evidence="2" type="ORF">BO71DRAFT_391674</name>
</gene>
<dbReference type="PANTHER" id="PTHR38887">
    <property type="entry name" value="CHROMOSOME 21, WHOLE GENOME SHOTGUN SEQUENCE"/>
    <property type="match status" value="1"/>
</dbReference>
<reference evidence="2 3" key="1">
    <citation type="submission" date="2018-02" db="EMBL/GenBank/DDBJ databases">
        <title>The genomes of Aspergillus section Nigri reveals drivers in fungal speciation.</title>
        <authorList>
            <consortium name="DOE Joint Genome Institute"/>
            <person name="Vesth T.C."/>
            <person name="Nybo J."/>
            <person name="Theobald S."/>
            <person name="Brandl J."/>
            <person name="Frisvad J.C."/>
            <person name="Nielsen K.F."/>
            <person name="Lyhne E.K."/>
            <person name="Kogle M.E."/>
            <person name="Kuo A."/>
            <person name="Riley R."/>
            <person name="Clum A."/>
            <person name="Nolan M."/>
            <person name="Lipzen A."/>
            <person name="Salamov A."/>
            <person name="Henrissat B."/>
            <person name="Wiebenga A."/>
            <person name="De vries R.P."/>
            <person name="Grigoriev I.V."/>
            <person name="Mortensen U.H."/>
            <person name="Andersen M.R."/>
            <person name="Baker S.E."/>
        </authorList>
    </citation>
    <scope>NUCLEOTIDE SEQUENCE [LARGE SCALE GENOMIC DNA]</scope>
    <source>
        <strain evidence="2 3">CBS 707.79</strain>
    </source>
</reference>
<accession>A0A319DJZ0</accession>
<feature type="region of interest" description="Disordered" evidence="1">
    <location>
        <begin position="385"/>
        <end position="460"/>
    </location>
</feature>
<dbReference type="Proteomes" id="UP000247810">
    <property type="component" value="Unassembled WGS sequence"/>
</dbReference>
<dbReference type="AlphaFoldDB" id="A0A319DJZ0"/>